<keyword evidence="2" id="KW-1185">Reference proteome</keyword>
<dbReference type="RefSeq" id="WP_160589726.1">
    <property type="nucleotide sequence ID" value="NZ_BAAAFP010000002.1"/>
</dbReference>
<evidence type="ECO:0000313" key="1">
    <source>
        <dbReference type="EMBL" id="MXO87772.1"/>
    </source>
</evidence>
<organism evidence="1 2">
    <name type="scientific">Alteraurantiacibacter aestuarii</name>
    <dbReference type="NCBI Taxonomy" id="650004"/>
    <lineage>
        <taxon>Bacteria</taxon>
        <taxon>Pseudomonadati</taxon>
        <taxon>Pseudomonadota</taxon>
        <taxon>Alphaproteobacteria</taxon>
        <taxon>Sphingomonadales</taxon>
        <taxon>Erythrobacteraceae</taxon>
        <taxon>Alteraurantiacibacter</taxon>
    </lineage>
</organism>
<name>A0A844ZKI4_9SPHN</name>
<accession>A0A844ZKI4</accession>
<dbReference type="AlphaFoldDB" id="A0A844ZKI4"/>
<dbReference type="Proteomes" id="UP000435243">
    <property type="component" value="Unassembled WGS sequence"/>
</dbReference>
<comment type="caution">
    <text evidence="1">The sequence shown here is derived from an EMBL/GenBank/DDBJ whole genome shotgun (WGS) entry which is preliminary data.</text>
</comment>
<protein>
    <recommendedName>
        <fullName evidence="3">LysR family transcriptional regulator</fullName>
    </recommendedName>
</protein>
<evidence type="ECO:0000313" key="2">
    <source>
        <dbReference type="Proteomes" id="UP000435243"/>
    </source>
</evidence>
<evidence type="ECO:0008006" key="3">
    <source>
        <dbReference type="Google" id="ProtNLM"/>
    </source>
</evidence>
<dbReference type="EMBL" id="WTYY01000002">
    <property type="protein sequence ID" value="MXO87772.1"/>
    <property type="molecule type" value="Genomic_DNA"/>
</dbReference>
<gene>
    <name evidence="1" type="ORF">GRI32_03365</name>
</gene>
<dbReference type="OrthoDB" id="7282816at2"/>
<reference evidence="1 2" key="1">
    <citation type="submission" date="2019-12" db="EMBL/GenBank/DDBJ databases">
        <title>Genomic-based taxomic classification of the family Erythrobacteraceae.</title>
        <authorList>
            <person name="Xu L."/>
        </authorList>
    </citation>
    <scope>NUCLEOTIDE SEQUENCE [LARGE SCALE GENOMIC DNA]</scope>
    <source>
        <strain evidence="1 2">JCM 16339</strain>
    </source>
</reference>
<sequence length="195" mass="21650">MSKLPTSAPKPRHNQWTRQKMVLFLRELAATQSVSCAARHVGMSRTSAYTLRNRLRNTPFDLGWEVALEMGFHQLAHAVMDRAINGMEEPRFYHGELVGTVRKFDNRLATWVLSNPWSVGRSQVAREYSSAAFDRLLERIEVASLDWEAGEGLPGTSVDLGASPQDTQAAEGAFVNKSSWYAADAAGGRKRAASR</sequence>
<proteinExistence type="predicted"/>